<keyword evidence="1" id="KW-0732">Signal</keyword>
<dbReference type="OrthoDB" id="10490356at2759"/>
<name>A0A556TZ62_BAGYA</name>
<accession>A0A556TZ62</accession>
<keyword evidence="3" id="KW-1185">Reference proteome</keyword>
<evidence type="ECO:0000256" key="1">
    <source>
        <dbReference type="SAM" id="SignalP"/>
    </source>
</evidence>
<comment type="caution">
    <text evidence="2">The sequence shown here is derived from an EMBL/GenBank/DDBJ whole genome shotgun (WGS) entry which is preliminary data.</text>
</comment>
<organism evidence="2 3">
    <name type="scientific">Bagarius yarrelli</name>
    <name type="common">Goonch</name>
    <name type="synonym">Bagrus yarrelli</name>
    <dbReference type="NCBI Taxonomy" id="175774"/>
    <lineage>
        <taxon>Eukaryota</taxon>
        <taxon>Metazoa</taxon>
        <taxon>Chordata</taxon>
        <taxon>Craniata</taxon>
        <taxon>Vertebrata</taxon>
        <taxon>Euteleostomi</taxon>
        <taxon>Actinopterygii</taxon>
        <taxon>Neopterygii</taxon>
        <taxon>Teleostei</taxon>
        <taxon>Ostariophysi</taxon>
        <taxon>Siluriformes</taxon>
        <taxon>Sisoridae</taxon>
        <taxon>Sisorinae</taxon>
        <taxon>Bagarius</taxon>
    </lineage>
</organism>
<dbReference type="EMBL" id="VCAZ01000031">
    <property type="protein sequence ID" value="TSL40986.1"/>
    <property type="molecule type" value="Genomic_DNA"/>
</dbReference>
<reference evidence="2 3" key="1">
    <citation type="journal article" date="2019" name="Genome Biol. Evol.">
        <title>Whole-Genome Sequencing of the Giant Devil Catfish, Bagarius yarrelli.</title>
        <authorList>
            <person name="Jiang W."/>
            <person name="Lv Y."/>
            <person name="Cheng L."/>
            <person name="Yang K."/>
            <person name="Chao B."/>
            <person name="Wang X."/>
            <person name="Li Y."/>
            <person name="Pan X."/>
            <person name="You X."/>
            <person name="Zhang Y."/>
            <person name="Yang J."/>
            <person name="Li J."/>
            <person name="Zhang X."/>
            <person name="Liu S."/>
            <person name="Sun C."/>
            <person name="Yang J."/>
            <person name="Shi Q."/>
        </authorList>
    </citation>
    <scope>NUCLEOTIDE SEQUENCE [LARGE SCALE GENOMIC DNA]</scope>
    <source>
        <strain evidence="2">JWS20170419001</strain>
        <tissue evidence="2">Muscle</tissue>
    </source>
</reference>
<evidence type="ECO:0000313" key="2">
    <source>
        <dbReference type="EMBL" id="TSL40986.1"/>
    </source>
</evidence>
<dbReference type="AlphaFoldDB" id="A0A556TZ62"/>
<protein>
    <submittedName>
        <fullName evidence="2">Uncharacterized protein</fullName>
    </submittedName>
</protein>
<sequence length="82" mass="8944">MLVMLLLLLSVSFLHKTCDLTEASFSSSPALRWPDSLCPAQLILEDEGLSRITQTVQALLELPLSGSRRSSLQTPAPNFNSS</sequence>
<gene>
    <name evidence="2" type="ORF">Baya_7065</name>
</gene>
<feature type="chain" id="PRO_5022132507" evidence="1">
    <location>
        <begin position="20"/>
        <end position="82"/>
    </location>
</feature>
<feature type="signal peptide" evidence="1">
    <location>
        <begin position="1"/>
        <end position="19"/>
    </location>
</feature>
<proteinExistence type="predicted"/>
<evidence type="ECO:0000313" key="3">
    <source>
        <dbReference type="Proteomes" id="UP000319801"/>
    </source>
</evidence>
<dbReference type="Proteomes" id="UP000319801">
    <property type="component" value="Unassembled WGS sequence"/>
</dbReference>